<evidence type="ECO:0000313" key="2">
    <source>
        <dbReference type="Proteomes" id="UP000295515"/>
    </source>
</evidence>
<organism evidence="1 2">
    <name type="scientific">Longibaculum muris</name>
    <dbReference type="NCBI Taxonomy" id="1796628"/>
    <lineage>
        <taxon>Bacteria</taxon>
        <taxon>Bacillati</taxon>
        <taxon>Bacillota</taxon>
        <taxon>Erysipelotrichia</taxon>
        <taxon>Erysipelotrichales</taxon>
        <taxon>Coprobacillaceae</taxon>
        <taxon>Longibaculum</taxon>
    </lineage>
</organism>
<comment type="caution">
    <text evidence="1">The sequence shown here is derived from an EMBL/GenBank/DDBJ whole genome shotgun (WGS) entry which is preliminary data.</text>
</comment>
<reference evidence="1 2" key="1">
    <citation type="submission" date="2019-03" db="EMBL/GenBank/DDBJ databases">
        <title>Genomic Encyclopedia of Type Strains, Phase IV (KMG-IV): sequencing the most valuable type-strain genomes for metagenomic binning, comparative biology and taxonomic classification.</title>
        <authorList>
            <person name="Goeker M."/>
        </authorList>
    </citation>
    <scope>NUCLEOTIDE SEQUENCE [LARGE SCALE GENOMIC DNA]</scope>
    <source>
        <strain evidence="1 2">DSM 29487</strain>
    </source>
</reference>
<sequence>MIMSHILKMYYGIDVDINENGYFQYQGKLYYFAYLKNVQEFLNVYHYYRYLMHQCHLTGFQLVKNHNQDIISQNCALFIYQSASFDYPLYLQNILLPMPLPKIKVIDIKERWIQKIDCVREKVREYAYSFKHDQDIISLIYYYCGIAENSINVLNEILSIDSKATLSLSLALIHTIDNHVYELLNPCMYCISTRPRQIVYLLRSHLLSYEDIQKLLENQYYDVYEMIYLYARVLYPSHFFDEILCSKLSSSDVENYYLYLDEERQMYEEMMKIVSFYVRLPKISWINGENMV</sequence>
<dbReference type="EMBL" id="SMCQ01000036">
    <property type="protein sequence ID" value="TCV91079.1"/>
    <property type="molecule type" value="Genomic_DNA"/>
</dbReference>
<dbReference type="AlphaFoldDB" id="A0A4V6P414"/>
<keyword evidence="2" id="KW-1185">Reference proteome</keyword>
<protein>
    <submittedName>
        <fullName evidence="1">Uncharacterized protein</fullName>
    </submittedName>
</protein>
<dbReference type="Proteomes" id="UP000295515">
    <property type="component" value="Unassembled WGS sequence"/>
</dbReference>
<accession>A0A4V6P414</accession>
<name>A0A4V6P414_9FIRM</name>
<evidence type="ECO:0000313" key="1">
    <source>
        <dbReference type="EMBL" id="TCV91079.1"/>
    </source>
</evidence>
<proteinExistence type="predicted"/>
<gene>
    <name evidence="1" type="ORF">EDD60_13616</name>
</gene>